<feature type="transmembrane region" description="Helical" evidence="1">
    <location>
        <begin position="57"/>
        <end position="77"/>
    </location>
</feature>
<dbReference type="AlphaFoldDB" id="A0A0M2PPZ1"/>
<feature type="transmembrane region" description="Helical" evidence="1">
    <location>
        <begin position="108"/>
        <end position="134"/>
    </location>
</feature>
<accession>A0A0M2PPZ1</accession>
<dbReference type="PANTHER" id="PTHR34548">
    <property type="entry name" value="PROTEIN TIC 21, CHLOROPLASTIC"/>
    <property type="match status" value="1"/>
</dbReference>
<keyword evidence="1" id="KW-0472">Membrane</keyword>
<keyword evidence="1" id="KW-0812">Transmembrane</keyword>
<dbReference type="PANTHER" id="PTHR34548:SF2">
    <property type="entry name" value="PROTEIN TIC 21, CHLOROPLASTIC"/>
    <property type="match status" value="1"/>
</dbReference>
<dbReference type="InterPro" id="IPR022051">
    <property type="entry name" value="DUF3611"/>
</dbReference>
<dbReference type="OrthoDB" id="5766633at2"/>
<dbReference type="RefSeq" id="WP_026099431.1">
    <property type="nucleotide sequence ID" value="NZ_KB235936.1"/>
</dbReference>
<proteinExistence type="predicted"/>
<sequence>MVDNYSIQRIAMDFRRTGWISFWVQIVLAVVSSFIVIFAVFSNSFGSETVQNPGSDFGFFFAVAGLLALYISTFWAFRYSRFGRQLGAADPRARPSRGDAMLLVKQGLICNLVGLALITVGSQAIVGSLVAKSFQQGGAFFGDPKDLVQALDLFVVQANTNITTAHFGGVLASLWLLNRVTR</sequence>
<dbReference type="EMBL" id="AJTX02000007">
    <property type="protein sequence ID" value="KKI98640.1"/>
    <property type="molecule type" value="Genomic_DNA"/>
</dbReference>
<gene>
    <name evidence="2" type="ORF">PROH_17375</name>
</gene>
<evidence type="ECO:0000313" key="2">
    <source>
        <dbReference type="EMBL" id="KKI98640.1"/>
    </source>
</evidence>
<evidence type="ECO:0000313" key="3">
    <source>
        <dbReference type="Proteomes" id="UP000034681"/>
    </source>
</evidence>
<dbReference type="Pfam" id="PF12263">
    <property type="entry name" value="DUF3611"/>
    <property type="match status" value="1"/>
</dbReference>
<evidence type="ECO:0000256" key="1">
    <source>
        <dbReference type="SAM" id="Phobius"/>
    </source>
</evidence>
<feature type="transmembrane region" description="Helical" evidence="1">
    <location>
        <begin position="20"/>
        <end position="45"/>
    </location>
</feature>
<keyword evidence="1" id="KW-1133">Transmembrane helix</keyword>
<protein>
    <recommendedName>
        <fullName evidence="4">DUF3611 family protein</fullName>
    </recommendedName>
</protein>
<keyword evidence="3" id="KW-1185">Reference proteome</keyword>
<dbReference type="eggNOG" id="COG3038">
    <property type="taxonomic scope" value="Bacteria"/>
</dbReference>
<dbReference type="STRING" id="317619.GCA_000332315_01573"/>
<organism evidence="2 3">
    <name type="scientific">Prochlorothrix hollandica PCC 9006 = CALU 1027</name>
    <dbReference type="NCBI Taxonomy" id="317619"/>
    <lineage>
        <taxon>Bacteria</taxon>
        <taxon>Bacillati</taxon>
        <taxon>Cyanobacteriota</taxon>
        <taxon>Cyanophyceae</taxon>
        <taxon>Prochlorotrichales</taxon>
        <taxon>Prochlorotrichaceae</taxon>
        <taxon>Prochlorothrix</taxon>
    </lineage>
</organism>
<evidence type="ECO:0008006" key="4">
    <source>
        <dbReference type="Google" id="ProtNLM"/>
    </source>
</evidence>
<dbReference type="Proteomes" id="UP000034681">
    <property type="component" value="Unassembled WGS sequence"/>
</dbReference>
<feature type="transmembrane region" description="Helical" evidence="1">
    <location>
        <begin position="154"/>
        <end position="177"/>
    </location>
</feature>
<comment type="caution">
    <text evidence="2">The sequence shown here is derived from an EMBL/GenBank/DDBJ whole genome shotgun (WGS) entry which is preliminary data.</text>
</comment>
<name>A0A0M2PPZ1_PROHO</name>
<reference evidence="2" key="1">
    <citation type="submission" date="2012-04" db="EMBL/GenBank/DDBJ databases">
        <authorList>
            <person name="Borisov I.G."/>
            <person name="Ivanikova N.V."/>
            <person name="Pinevich A.V."/>
        </authorList>
    </citation>
    <scope>NUCLEOTIDE SEQUENCE</scope>
    <source>
        <strain evidence="2">CALU 1027</strain>
    </source>
</reference>